<dbReference type="SUPFAM" id="SSF51430">
    <property type="entry name" value="NAD(P)-linked oxidoreductase"/>
    <property type="match status" value="1"/>
</dbReference>
<gene>
    <name evidence="1" type="ORF">RRF57_004758</name>
</gene>
<name>A0AAN7UKH3_9PEZI</name>
<sequence length="76" mass="8266">MPLPPIERTTIGRGVSIPRMISGLWQLVDDKNIDLDATAHAMKLLVDLGLDCFDMADHYADAGRLGLAKQFAGDRG</sequence>
<reference evidence="1 2" key="1">
    <citation type="submission" date="2023-10" db="EMBL/GenBank/DDBJ databases">
        <title>Draft genome sequence of Xylaria bambusicola isolate GMP-LS, the root and basal stem rot pathogen of sugarcane in Indonesia.</title>
        <authorList>
            <person name="Selvaraj P."/>
            <person name="Muralishankar V."/>
            <person name="Muruganantham S."/>
            <person name="Sp S."/>
            <person name="Haryani S."/>
            <person name="Lau K.J.X."/>
            <person name="Naqvi N.I."/>
        </authorList>
    </citation>
    <scope>NUCLEOTIDE SEQUENCE [LARGE SCALE GENOMIC DNA]</scope>
    <source>
        <strain evidence="1">GMP-LS</strain>
    </source>
</reference>
<evidence type="ECO:0008006" key="3">
    <source>
        <dbReference type="Google" id="ProtNLM"/>
    </source>
</evidence>
<organism evidence="1 2">
    <name type="scientific">Xylaria bambusicola</name>
    <dbReference type="NCBI Taxonomy" id="326684"/>
    <lineage>
        <taxon>Eukaryota</taxon>
        <taxon>Fungi</taxon>
        <taxon>Dikarya</taxon>
        <taxon>Ascomycota</taxon>
        <taxon>Pezizomycotina</taxon>
        <taxon>Sordariomycetes</taxon>
        <taxon>Xylariomycetidae</taxon>
        <taxon>Xylariales</taxon>
        <taxon>Xylariaceae</taxon>
        <taxon>Xylaria</taxon>
    </lineage>
</organism>
<dbReference type="Proteomes" id="UP001305414">
    <property type="component" value="Unassembled WGS sequence"/>
</dbReference>
<evidence type="ECO:0000313" key="1">
    <source>
        <dbReference type="EMBL" id="KAK5629043.1"/>
    </source>
</evidence>
<evidence type="ECO:0000313" key="2">
    <source>
        <dbReference type="Proteomes" id="UP001305414"/>
    </source>
</evidence>
<comment type="caution">
    <text evidence="1">The sequence shown here is derived from an EMBL/GenBank/DDBJ whole genome shotgun (WGS) entry which is preliminary data.</text>
</comment>
<dbReference type="Gene3D" id="3.20.20.100">
    <property type="entry name" value="NADP-dependent oxidoreductase domain"/>
    <property type="match status" value="1"/>
</dbReference>
<dbReference type="InterPro" id="IPR036812">
    <property type="entry name" value="NAD(P)_OxRdtase_dom_sf"/>
</dbReference>
<proteinExistence type="predicted"/>
<keyword evidence="2" id="KW-1185">Reference proteome</keyword>
<accession>A0AAN7UKH3</accession>
<dbReference type="EMBL" id="JAWHQM010000010">
    <property type="protein sequence ID" value="KAK5629043.1"/>
    <property type="molecule type" value="Genomic_DNA"/>
</dbReference>
<dbReference type="AlphaFoldDB" id="A0AAN7UKH3"/>
<protein>
    <recommendedName>
        <fullName evidence="3">NADP-dependent oxidoreductase domain-containing protein</fullName>
    </recommendedName>
</protein>